<keyword evidence="1" id="KW-0472">Membrane</keyword>
<feature type="domain" description="GGDEF" evidence="2">
    <location>
        <begin position="232"/>
        <end position="363"/>
    </location>
</feature>
<dbReference type="eggNOG" id="COG2199">
    <property type="taxonomic scope" value="Bacteria"/>
</dbReference>
<name>A0A064CG27_9MYCO</name>
<gene>
    <name evidence="3" type="ORF">Y900_001735</name>
</gene>
<dbReference type="PROSITE" id="PS50887">
    <property type="entry name" value="GGDEF"/>
    <property type="match status" value="1"/>
</dbReference>
<keyword evidence="1" id="KW-0812">Transmembrane</keyword>
<dbReference type="Gene3D" id="3.30.70.270">
    <property type="match status" value="1"/>
</dbReference>
<dbReference type="GO" id="GO:0005886">
    <property type="term" value="C:plasma membrane"/>
    <property type="evidence" value="ECO:0007669"/>
    <property type="project" value="TreeGrafter"/>
</dbReference>
<dbReference type="PANTHER" id="PTHR45138:SF9">
    <property type="entry name" value="DIGUANYLATE CYCLASE DGCM-RELATED"/>
    <property type="match status" value="1"/>
</dbReference>
<dbReference type="PANTHER" id="PTHR45138">
    <property type="entry name" value="REGULATORY COMPONENTS OF SENSORY TRANSDUCTION SYSTEM"/>
    <property type="match status" value="1"/>
</dbReference>
<dbReference type="GO" id="GO:1902201">
    <property type="term" value="P:negative regulation of bacterial-type flagellum-dependent cell motility"/>
    <property type="evidence" value="ECO:0007669"/>
    <property type="project" value="TreeGrafter"/>
</dbReference>
<dbReference type="EMBL" id="JALN02000001">
    <property type="protein sequence ID" value="KDE97688.1"/>
    <property type="molecule type" value="Genomic_DNA"/>
</dbReference>
<dbReference type="Proteomes" id="UP000022835">
    <property type="component" value="Unassembled WGS sequence"/>
</dbReference>
<keyword evidence="4" id="KW-1185">Reference proteome</keyword>
<accession>A0A064CG27</accession>
<dbReference type="AlphaFoldDB" id="A0A064CG27"/>
<feature type="transmembrane region" description="Helical" evidence="1">
    <location>
        <begin position="141"/>
        <end position="161"/>
    </location>
</feature>
<dbReference type="SMART" id="SM00267">
    <property type="entry name" value="GGDEF"/>
    <property type="match status" value="1"/>
</dbReference>
<dbReference type="CDD" id="cd01949">
    <property type="entry name" value="GGDEF"/>
    <property type="match status" value="1"/>
</dbReference>
<evidence type="ECO:0000259" key="2">
    <source>
        <dbReference type="PROSITE" id="PS50887"/>
    </source>
</evidence>
<evidence type="ECO:0000313" key="4">
    <source>
        <dbReference type="Proteomes" id="UP000022835"/>
    </source>
</evidence>
<dbReference type="InterPro" id="IPR000160">
    <property type="entry name" value="GGDEF_dom"/>
</dbReference>
<dbReference type="GO" id="GO:0043709">
    <property type="term" value="P:cell adhesion involved in single-species biofilm formation"/>
    <property type="evidence" value="ECO:0007669"/>
    <property type="project" value="TreeGrafter"/>
</dbReference>
<protein>
    <recommendedName>
        <fullName evidence="2">GGDEF domain-containing protein</fullName>
    </recommendedName>
</protein>
<proteinExistence type="predicted"/>
<feature type="transmembrane region" description="Helical" evidence="1">
    <location>
        <begin position="39"/>
        <end position="58"/>
    </location>
</feature>
<feature type="transmembrane region" description="Helical" evidence="1">
    <location>
        <begin position="70"/>
        <end position="89"/>
    </location>
</feature>
<evidence type="ECO:0000313" key="3">
    <source>
        <dbReference type="EMBL" id="KDE97688.1"/>
    </source>
</evidence>
<reference evidence="3" key="1">
    <citation type="submission" date="2014-05" db="EMBL/GenBank/DDBJ databases">
        <title>Genome sequence of Mycobacterium aromaticivorans strain JS19b1T (= DSM 45407T).</title>
        <authorList>
            <person name="Kwak Y."/>
            <person name="Park G.-S."/>
            <person name="Li Q.X."/>
            <person name="Lee S.-E."/>
            <person name="Shin J.-H."/>
        </authorList>
    </citation>
    <scope>NUCLEOTIDE SEQUENCE [LARGE SCALE GENOMIC DNA]</scope>
    <source>
        <strain evidence="3">JS19b1</strain>
    </source>
</reference>
<dbReference type="InterPro" id="IPR050469">
    <property type="entry name" value="Diguanylate_Cyclase"/>
</dbReference>
<feature type="transmembrane region" description="Helical" evidence="1">
    <location>
        <begin position="173"/>
        <end position="194"/>
    </location>
</feature>
<dbReference type="SUPFAM" id="SSF55073">
    <property type="entry name" value="Nucleotide cyclase"/>
    <property type="match status" value="1"/>
</dbReference>
<dbReference type="InterPro" id="IPR043128">
    <property type="entry name" value="Rev_trsase/Diguanyl_cyclase"/>
</dbReference>
<dbReference type="InterPro" id="IPR029787">
    <property type="entry name" value="Nucleotide_cyclase"/>
</dbReference>
<dbReference type="NCBIfam" id="TIGR00254">
    <property type="entry name" value="GGDEF"/>
    <property type="match status" value="1"/>
</dbReference>
<organism evidence="3 4">
    <name type="scientific">Mycolicibacterium aromaticivorans JS19b1 = JCM 16368</name>
    <dbReference type="NCBI Taxonomy" id="1440774"/>
    <lineage>
        <taxon>Bacteria</taxon>
        <taxon>Bacillati</taxon>
        <taxon>Actinomycetota</taxon>
        <taxon>Actinomycetes</taxon>
        <taxon>Mycobacteriales</taxon>
        <taxon>Mycobacteriaceae</taxon>
        <taxon>Mycolicibacterium</taxon>
    </lineage>
</organism>
<dbReference type="Pfam" id="PF00990">
    <property type="entry name" value="GGDEF"/>
    <property type="match status" value="1"/>
</dbReference>
<sequence>MYKDVGMAAWVRRWWHQPGQYDWLSDYLAAHHLQRFSRILIASVVIILGVVPLVMLFSPSGPQGEVHRTAAIVMSALSFGGACVWLVGWPSRRQSALMAVGANAGVTLACLIAGTPATGLLACATFAPIAGYVGLYHSGRLLAATLVNAILTTVLAGVRIAAAGDTAMAIGHVLGVLIAVLAVPFGSQLLLHLLSLDARMSNTDPLTGLRNRRGYDEAALKLIAAADRPHSQWLAVILIDLDGFKQINDAHGHGYGDTVLVAVADNLRRASAMNSVVARLGGEEFLIAELIEPDDAEDTAERFRTAVATAPGDVTASVGLATMALTDIDSGATAALTELVHAADAAMYDAKRAGGNQSRHRATTSTT</sequence>
<keyword evidence="1" id="KW-1133">Transmembrane helix</keyword>
<comment type="caution">
    <text evidence="3">The sequence shown here is derived from an EMBL/GenBank/DDBJ whole genome shotgun (WGS) entry which is preliminary data.</text>
</comment>
<dbReference type="GO" id="GO:0052621">
    <property type="term" value="F:diguanylate cyclase activity"/>
    <property type="evidence" value="ECO:0007669"/>
    <property type="project" value="TreeGrafter"/>
</dbReference>
<evidence type="ECO:0000256" key="1">
    <source>
        <dbReference type="SAM" id="Phobius"/>
    </source>
</evidence>
<dbReference type="STRING" id="1440774.Y900_001735"/>
<feature type="transmembrane region" description="Helical" evidence="1">
    <location>
        <begin position="96"/>
        <end position="129"/>
    </location>
</feature>